<dbReference type="GO" id="GO:0006355">
    <property type="term" value="P:regulation of DNA-templated transcription"/>
    <property type="evidence" value="ECO:0007669"/>
    <property type="project" value="InterPro"/>
</dbReference>
<accession>A0A6J1FDP1</accession>
<evidence type="ECO:0000256" key="4">
    <source>
        <dbReference type="ARBA" id="ARBA00023163"/>
    </source>
</evidence>
<name>A0A6J1FDP1_CUCMO</name>
<keyword evidence="4" id="KW-0804">Transcription</keyword>
<keyword evidence="2" id="KW-0805">Transcription regulation</keyword>
<dbReference type="Pfam" id="PF02365">
    <property type="entry name" value="NAM"/>
    <property type="match status" value="1"/>
</dbReference>
<protein>
    <submittedName>
        <fullName evidence="9">NAC domain-containing protein 40-like isoform X1</fullName>
    </submittedName>
</protein>
<evidence type="ECO:0000256" key="2">
    <source>
        <dbReference type="ARBA" id="ARBA00023015"/>
    </source>
</evidence>
<dbReference type="GO" id="GO:0005634">
    <property type="term" value="C:nucleus"/>
    <property type="evidence" value="ECO:0007669"/>
    <property type="project" value="UniProtKB-SubCell"/>
</dbReference>
<dbReference type="Proteomes" id="UP000504609">
    <property type="component" value="Unplaced"/>
</dbReference>
<dbReference type="InterPro" id="IPR036093">
    <property type="entry name" value="NAC_dom_sf"/>
</dbReference>
<dbReference type="Gene3D" id="2.170.150.80">
    <property type="entry name" value="NAC domain"/>
    <property type="match status" value="1"/>
</dbReference>
<keyword evidence="5" id="KW-0539">Nucleus</keyword>
<feature type="compositionally biased region" description="Acidic residues" evidence="6">
    <location>
        <begin position="232"/>
        <end position="241"/>
    </location>
</feature>
<evidence type="ECO:0000313" key="9">
    <source>
        <dbReference type="RefSeq" id="XP_022936598.1"/>
    </source>
</evidence>
<feature type="compositionally biased region" description="Polar residues" evidence="6">
    <location>
        <begin position="169"/>
        <end position="178"/>
    </location>
</feature>
<sequence>MAATAKFSTKLMAATAKFSYLSSLPAGFVFRPTEEQLITHYLKKKNDGNESVSFIKEIDLYKFEPEQLPDKSFIPSDNFEWFFFRASTLVIERTTGTGSWKSSGDPRPIKARGTDQVIGSREIFVFHRGRGDKGVKTNWVIHEYKPRPVSKIPSKPQFVIFRLKNENADGQSSSVASQTKKKNITQKPGAGTSKNPDNAIQSVYDFEKHITESVFGKHKNLDQMTSNKHEESEELDDAYADNEERKLRREPTSVKVFRVNGNTNSRKVVSKGSKPQKGPLSKETPTTKTSRYKVQGDNTRTLLVNPPHPSTKRIHHNSTVHPVAKLLLGIGMFKRMYLPSGLF</sequence>
<gene>
    <name evidence="9" type="primary">LOC111443151</name>
</gene>
<proteinExistence type="predicted"/>
<feature type="domain" description="NAC" evidence="7">
    <location>
        <begin position="24"/>
        <end position="166"/>
    </location>
</feature>
<evidence type="ECO:0000313" key="8">
    <source>
        <dbReference type="Proteomes" id="UP000504609"/>
    </source>
</evidence>
<feature type="region of interest" description="Disordered" evidence="6">
    <location>
        <begin position="169"/>
        <end position="198"/>
    </location>
</feature>
<comment type="subcellular location">
    <subcellularLocation>
        <location evidence="1">Nucleus</location>
    </subcellularLocation>
</comment>
<evidence type="ECO:0000256" key="1">
    <source>
        <dbReference type="ARBA" id="ARBA00004123"/>
    </source>
</evidence>
<reference evidence="9" key="1">
    <citation type="submission" date="2025-08" db="UniProtKB">
        <authorList>
            <consortium name="RefSeq"/>
        </authorList>
    </citation>
    <scope>IDENTIFICATION</scope>
    <source>
        <tissue evidence="9">Young leaves</tissue>
    </source>
</reference>
<keyword evidence="3" id="KW-0238">DNA-binding</keyword>
<evidence type="ECO:0000259" key="7">
    <source>
        <dbReference type="PROSITE" id="PS51005"/>
    </source>
</evidence>
<feature type="region of interest" description="Disordered" evidence="6">
    <location>
        <begin position="262"/>
        <end position="289"/>
    </location>
</feature>
<dbReference type="PROSITE" id="PS51005">
    <property type="entry name" value="NAC"/>
    <property type="match status" value="1"/>
</dbReference>
<evidence type="ECO:0000256" key="5">
    <source>
        <dbReference type="ARBA" id="ARBA00023242"/>
    </source>
</evidence>
<keyword evidence="8" id="KW-1185">Reference proteome</keyword>
<dbReference type="KEGG" id="cmos:111443151"/>
<dbReference type="AlphaFoldDB" id="A0A6J1FDP1"/>
<evidence type="ECO:0000256" key="3">
    <source>
        <dbReference type="ARBA" id="ARBA00023125"/>
    </source>
</evidence>
<dbReference type="GO" id="GO:0003677">
    <property type="term" value="F:DNA binding"/>
    <property type="evidence" value="ECO:0007669"/>
    <property type="project" value="UniProtKB-KW"/>
</dbReference>
<evidence type="ECO:0000256" key="6">
    <source>
        <dbReference type="SAM" id="MobiDB-lite"/>
    </source>
</evidence>
<dbReference type="RefSeq" id="XP_022936598.1">
    <property type="nucleotide sequence ID" value="XM_023080830.1"/>
</dbReference>
<dbReference type="SUPFAM" id="SSF101941">
    <property type="entry name" value="NAC domain"/>
    <property type="match status" value="1"/>
</dbReference>
<feature type="region of interest" description="Disordered" evidence="6">
    <location>
        <begin position="217"/>
        <end position="246"/>
    </location>
</feature>
<dbReference type="PANTHER" id="PTHR31989">
    <property type="entry name" value="NAC DOMAIN-CONTAINING PROTEIN 82-RELATED"/>
    <property type="match status" value="1"/>
</dbReference>
<dbReference type="InterPro" id="IPR003441">
    <property type="entry name" value="NAC-dom"/>
</dbReference>
<dbReference type="GeneID" id="111443151"/>
<organism evidence="8 9">
    <name type="scientific">Cucurbita moschata</name>
    <name type="common">Winter crookneck squash</name>
    <name type="synonym">Cucurbita pepo var. moschata</name>
    <dbReference type="NCBI Taxonomy" id="3662"/>
    <lineage>
        <taxon>Eukaryota</taxon>
        <taxon>Viridiplantae</taxon>
        <taxon>Streptophyta</taxon>
        <taxon>Embryophyta</taxon>
        <taxon>Tracheophyta</taxon>
        <taxon>Spermatophyta</taxon>
        <taxon>Magnoliopsida</taxon>
        <taxon>eudicotyledons</taxon>
        <taxon>Gunneridae</taxon>
        <taxon>Pentapetalae</taxon>
        <taxon>rosids</taxon>
        <taxon>fabids</taxon>
        <taxon>Cucurbitales</taxon>
        <taxon>Cucurbitaceae</taxon>
        <taxon>Cucurbiteae</taxon>
        <taxon>Cucurbita</taxon>
    </lineage>
</organism>